<dbReference type="EMBL" id="JARBHB010000001">
    <property type="protein sequence ID" value="KAJ8894871.1"/>
    <property type="molecule type" value="Genomic_DNA"/>
</dbReference>
<sequence>MNLTLMNKVRTKFAQTYLPHTLWGEAVHASAYELSISPTSAVQNRTPASVWFGENDLIQTKGIWLTGLYAEVITRNQTGTPCEIDDNGGGYSLWDPLDKIVSSRDITFS</sequence>
<organism evidence="1 2">
    <name type="scientific">Dryococelus australis</name>
    <dbReference type="NCBI Taxonomy" id="614101"/>
    <lineage>
        <taxon>Eukaryota</taxon>
        <taxon>Metazoa</taxon>
        <taxon>Ecdysozoa</taxon>
        <taxon>Arthropoda</taxon>
        <taxon>Hexapoda</taxon>
        <taxon>Insecta</taxon>
        <taxon>Pterygota</taxon>
        <taxon>Neoptera</taxon>
        <taxon>Polyneoptera</taxon>
        <taxon>Phasmatodea</taxon>
        <taxon>Verophasmatodea</taxon>
        <taxon>Anareolatae</taxon>
        <taxon>Phasmatidae</taxon>
        <taxon>Eurycanthinae</taxon>
        <taxon>Dryococelus</taxon>
    </lineage>
</organism>
<keyword evidence="2" id="KW-1185">Reference proteome</keyword>
<name>A0ABQ9IE35_9NEOP</name>
<protein>
    <submittedName>
        <fullName evidence="1">Uncharacterized protein</fullName>
    </submittedName>
</protein>
<evidence type="ECO:0000313" key="2">
    <source>
        <dbReference type="Proteomes" id="UP001159363"/>
    </source>
</evidence>
<dbReference type="Proteomes" id="UP001159363">
    <property type="component" value="Chromosome 1"/>
</dbReference>
<gene>
    <name evidence="1" type="ORF">PR048_000178</name>
</gene>
<reference evidence="1 2" key="1">
    <citation type="submission" date="2023-02" db="EMBL/GenBank/DDBJ databases">
        <title>LHISI_Scaffold_Assembly.</title>
        <authorList>
            <person name="Stuart O.P."/>
            <person name="Cleave R."/>
            <person name="Magrath M.J.L."/>
            <person name="Mikheyev A.S."/>
        </authorList>
    </citation>
    <scope>NUCLEOTIDE SEQUENCE [LARGE SCALE GENOMIC DNA]</scope>
    <source>
        <strain evidence="1">Daus_M_001</strain>
        <tissue evidence="1">Leg muscle</tissue>
    </source>
</reference>
<proteinExistence type="predicted"/>
<comment type="caution">
    <text evidence="1">The sequence shown here is derived from an EMBL/GenBank/DDBJ whole genome shotgun (WGS) entry which is preliminary data.</text>
</comment>
<evidence type="ECO:0000313" key="1">
    <source>
        <dbReference type="EMBL" id="KAJ8894871.1"/>
    </source>
</evidence>
<accession>A0ABQ9IE35</accession>